<gene>
    <name evidence="2" type="ORF">GGR91_000168</name>
</gene>
<dbReference type="EMBL" id="JACIEA010000001">
    <property type="protein sequence ID" value="MBB3941946.1"/>
    <property type="molecule type" value="Genomic_DNA"/>
</dbReference>
<feature type="region of interest" description="Disordered" evidence="1">
    <location>
        <begin position="61"/>
        <end position="170"/>
    </location>
</feature>
<protein>
    <recommendedName>
        <fullName evidence="4">Cell envelope biogenesis protein TolA</fullName>
    </recommendedName>
</protein>
<dbReference type="Gene3D" id="3.30.1150.10">
    <property type="match status" value="1"/>
</dbReference>
<evidence type="ECO:0000256" key="1">
    <source>
        <dbReference type="SAM" id="MobiDB-lite"/>
    </source>
</evidence>
<dbReference type="RefSeq" id="WP_183939150.1">
    <property type="nucleotide sequence ID" value="NZ_BAABBG010000001.1"/>
</dbReference>
<feature type="compositionally biased region" description="Low complexity" evidence="1">
    <location>
        <begin position="118"/>
        <end position="132"/>
    </location>
</feature>
<organism evidence="2 3">
    <name type="scientific">Sphingorhabdus rigui</name>
    <dbReference type="NCBI Taxonomy" id="1282858"/>
    <lineage>
        <taxon>Bacteria</taxon>
        <taxon>Pseudomonadati</taxon>
        <taxon>Pseudomonadota</taxon>
        <taxon>Alphaproteobacteria</taxon>
        <taxon>Sphingomonadales</taxon>
        <taxon>Sphingomonadaceae</taxon>
        <taxon>Sphingorhabdus</taxon>
    </lineage>
</organism>
<evidence type="ECO:0000313" key="3">
    <source>
        <dbReference type="Proteomes" id="UP000581447"/>
    </source>
</evidence>
<proteinExistence type="predicted"/>
<reference evidence="2 3" key="1">
    <citation type="submission" date="2020-08" db="EMBL/GenBank/DDBJ databases">
        <title>Genomic Encyclopedia of Type Strains, Phase IV (KMG-IV): sequencing the most valuable type-strain genomes for metagenomic binning, comparative biology and taxonomic classification.</title>
        <authorList>
            <person name="Goeker M."/>
        </authorList>
    </citation>
    <scope>NUCLEOTIDE SEQUENCE [LARGE SCALE GENOMIC DNA]</scope>
    <source>
        <strain evidence="2 3">DSM 29050</strain>
    </source>
</reference>
<name>A0A840AYA3_9SPHN</name>
<comment type="caution">
    <text evidence="2">The sequence shown here is derived from an EMBL/GenBank/DDBJ whole genome shotgun (WGS) entry which is preliminary data.</text>
</comment>
<evidence type="ECO:0000313" key="2">
    <source>
        <dbReference type="EMBL" id="MBB3941946.1"/>
    </source>
</evidence>
<dbReference type="Proteomes" id="UP000581447">
    <property type="component" value="Unassembled WGS sequence"/>
</dbReference>
<evidence type="ECO:0008006" key="4">
    <source>
        <dbReference type="Google" id="ProtNLM"/>
    </source>
</evidence>
<sequence>MAMDRVEKVGLGAAIGGHVILLGAFGLGLLASADTIKKQESISVSLVGEIADVSTAPDAIQEESAPPAAGDTAPSEPPPAPTPVMKIEKPVAKPVQKPAKPDTAPPLAKVAAKKEPVKTAATPPKTVKAAAPSGKGSTPAKPGGLSRNFEDSINNIGKAPGAGKAVGTPAAKTATEVRRSVGISIAGQIRSRVRACAPSGIDINKIETFVTLSLEPSGKLTSVRFDKQVGVTDSNQPQAGPLKDCILQAVRAASPYDGLDPEYHDVWKTHALRLRATG</sequence>
<accession>A0A840AYA3</accession>
<keyword evidence="3" id="KW-1185">Reference proteome</keyword>
<dbReference type="AlphaFoldDB" id="A0A840AYA3"/>